<evidence type="ECO:0000313" key="2">
    <source>
        <dbReference type="Proteomes" id="UP000075420"/>
    </source>
</evidence>
<dbReference type="EMBL" id="JELY01003559">
    <property type="protein sequence ID" value="KYF47974.1"/>
    <property type="molecule type" value="Genomic_DNA"/>
</dbReference>
<protein>
    <submittedName>
        <fullName evidence="1">Uncharacterized protein</fullName>
    </submittedName>
</protein>
<evidence type="ECO:0000313" key="1">
    <source>
        <dbReference type="EMBL" id="KYF47974.1"/>
    </source>
</evidence>
<proteinExistence type="predicted"/>
<comment type="caution">
    <text evidence="1">The sequence shown here is derived from an EMBL/GenBank/DDBJ whole genome shotgun (WGS) entry which is preliminary data.</text>
</comment>
<dbReference type="Proteomes" id="UP000075420">
    <property type="component" value="Unassembled WGS sequence"/>
</dbReference>
<accession>A0A150P005</accession>
<name>A0A150P005_SORCE</name>
<reference evidence="1 2" key="1">
    <citation type="submission" date="2014-02" db="EMBL/GenBank/DDBJ databases">
        <title>The small core and large imbalanced accessory genome model reveals a collaborative survival strategy of Sorangium cellulosum strains in nature.</title>
        <authorList>
            <person name="Han K."/>
            <person name="Peng R."/>
            <person name="Blom J."/>
            <person name="Li Y.-Z."/>
        </authorList>
    </citation>
    <scope>NUCLEOTIDE SEQUENCE [LARGE SCALE GENOMIC DNA]</scope>
    <source>
        <strain evidence="1 2">So0157-25</strain>
    </source>
</reference>
<sequence>MARWQYDCGGIAMRVADAVWSDALSRSWFAMDAAGTAFRAKMHVLDPELYLQEILTVTPSYPLRRIFDLSPKNWSLIPFDGADEEADGGAAGAGGASTVRGRNWTTRALPEVSCDGAGATWAGGEAGRAGAAAVSGEVVTASWVSSVAAAAAAMCARCFFTAARVMPANRSATVRSSPHAAMAPSISARLACFPTGQQLTGASVAPLHIPVGIFVIRSVDYSR</sequence>
<dbReference type="AlphaFoldDB" id="A0A150P005"/>
<organism evidence="1 2">
    <name type="scientific">Sorangium cellulosum</name>
    <name type="common">Polyangium cellulosum</name>
    <dbReference type="NCBI Taxonomy" id="56"/>
    <lineage>
        <taxon>Bacteria</taxon>
        <taxon>Pseudomonadati</taxon>
        <taxon>Myxococcota</taxon>
        <taxon>Polyangia</taxon>
        <taxon>Polyangiales</taxon>
        <taxon>Polyangiaceae</taxon>
        <taxon>Sorangium</taxon>
    </lineage>
</organism>
<gene>
    <name evidence="1" type="ORF">BE08_45355</name>
</gene>